<proteinExistence type="predicted"/>
<dbReference type="EMBL" id="ABFX02000013">
    <property type="protein sequence ID" value="EDS17215.1"/>
    <property type="molecule type" value="Genomic_DNA"/>
</dbReference>
<name>B0N958_9FIRM</name>
<dbReference type="AlphaFoldDB" id="B0N958"/>
<evidence type="ECO:0000313" key="2">
    <source>
        <dbReference type="Proteomes" id="UP000005798"/>
    </source>
</evidence>
<dbReference type="Proteomes" id="UP000005798">
    <property type="component" value="Unassembled WGS sequence"/>
</dbReference>
<sequence length="56" mass="6556">MEAKSWSEEHESHQAYNGDECAKQHEVIRGCGMKLLYVNVADIWKERDMTLSWEVS</sequence>
<dbReference type="HOGENOM" id="CLU_3006467_0_0_9"/>
<evidence type="ECO:0000313" key="1">
    <source>
        <dbReference type="EMBL" id="EDS17215.1"/>
    </source>
</evidence>
<accession>B0N958</accession>
<organism evidence="1 2">
    <name type="scientific">Thomasclavelia ramosa DSM 1402</name>
    <dbReference type="NCBI Taxonomy" id="445974"/>
    <lineage>
        <taxon>Bacteria</taxon>
        <taxon>Bacillati</taxon>
        <taxon>Bacillota</taxon>
        <taxon>Erysipelotrichia</taxon>
        <taxon>Erysipelotrichales</taxon>
        <taxon>Coprobacillaceae</taxon>
        <taxon>Thomasclavelia</taxon>
    </lineage>
</organism>
<protein>
    <submittedName>
        <fullName evidence="1">Uncharacterized protein</fullName>
    </submittedName>
</protein>
<keyword evidence="2" id="KW-1185">Reference proteome</keyword>
<comment type="caution">
    <text evidence="1">The sequence shown here is derived from an EMBL/GenBank/DDBJ whole genome shotgun (WGS) entry which is preliminary data.</text>
</comment>
<reference evidence="1" key="2">
    <citation type="submission" date="2014-06" db="EMBL/GenBank/DDBJ databases">
        <title>Draft genome sequence of Clostridium ramosum(DSM 1402).</title>
        <authorList>
            <person name="Sudarsanam P."/>
            <person name="Ley R."/>
            <person name="Guruge J."/>
            <person name="Turnbaugh P.J."/>
            <person name="Mahowald M."/>
            <person name="Liep D."/>
            <person name="Gordon J."/>
        </authorList>
    </citation>
    <scope>NUCLEOTIDE SEQUENCE</scope>
    <source>
        <strain evidence="1">DSM 1402</strain>
    </source>
</reference>
<gene>
    <name evidence="1" type="ORF">CLORAM_03189</name>
</gene>
<reference evidence="1" key="1">
    <citation type="submission" date="2007-11" db="EMBL/GenBank/DDBJ databases">
        <authorList>
            <person name="Fulton L."/>
            <person name="Clifton S."/>
            <person name="Fulton B."/>
            <person name="Xu J."/>
            <person name="Minx P."/>
            <person name="Pepin K.H."/>
            <person name="Johnson M."/>
            <person name="Thiruvilangam P."/>
            <person name="Bhonagiri V."/>
            <person name="Nash W.E."/>
            <person name="Mardis E.R."/>
            <person name="Wilson R.K."/>
        </authorList>
    </citation>
    <scope>NUCLEOTIDE SEQUENCE [LARGE SCALE GENOMIC DNA]</scope>
    <source>
        <strain evidence="1">DSM 1402</strain>
    </source>
</reference>